<feature type="signal peptide" evidence="1">
    <location>
        <begin position="1"/>
        <end position="31"/>
    </location>
</feature>
<accession>A0ABN3L124</accession>
<evidence type="ECO:0000313" key="2">
    <source>
        <dbReference type="EMBL" id="GAA2475894.1"/>
    </source>
</evidence>
<comment type="caution">
    <text evidence="2">The sequence shown here is derived from an EMBL/GenBank/DDBJ whole genome shotgun (WGS) entry which is preliminary data.</text>
</comment>
<reference evidence="2 3" key="1">
    <citation type="journal article" date="2019" name="Int. J. Syst. Evol. Microbiol.">
        <title>The Global Catalogue of Microorganisms (GCM) 10K type strain sequencing project: providing services to taxonomists for standard genome sequencing and annotation.</title>
        <authorList>
            <consortium name="The Broad Institute Genomics Platform"/>
            <consortium name="The Broad Institute Genome Sequencing Center for Infectious Disease"/>
            <person name="Wu L."/>
            <person name="Ma J."/>
        </authorList>
    </citation>
    <scope>NUCLEOTIDE SEQUENCE [LARGE SCALE GENOMIC DNA]</scope>
    <source>
        <strain evidence="2 3">JCM 16259</strain>
    </source>
</reference>
<gene>
    <name evidence="2" type="ORF">GCM10009858_11600</name>
</gene>
<dbReference type="EMBL" id="BAAARE010000004">
    <property type="protein sequence ID" value="GAA2475894.1"/>
    <property type="molecule type" value="Genomic_DNA"/>
</dbReference>
<feature type="chain" id="PRO_5045783261" description="Ig-like domain-containing protein" evidence="1">
    <location>
        <begin position="32"/>
        <end position="698"/>
    </location>
</feature>
<sequence length="698" mass="71447">MQKNSRLRTVKAVVASLGVAAAMVVAGNVPAAFAVHDETFQLDGDVSASTTTNVGGTTQAIDWSTLFGSTGNELALPSGYTASVFSKDFNTNANGSFNTSDATTYTTGSKDTLPISGWQCTASNNVNSKIDVMNSYATAYTAPNGHQLLYFALERNTNSGDANVAFWFLQDQVACNDNGSTATFSGQHRDGDLLIVSAFTNGGAVSTVDVYRWNGGANGTLGTTPVAHGVDCKTTAAGDTGCATVNTGTITTPWPTANFKDGVGHSLRIAEFYEGGLDLTANNLGGKCFNTFTGDTRSSQSLTATLFDYSLGNLGECTSTTVTTPNVTTQEIPASGTLSVTDSALITVTGIQTFSATLKFFICGPTALDATGSCTTGGDQIGTTQAITTGGTYPSTAASITEVGRYCWRAEFSGDSTAGVPASKDDSTGECFTVTPRQSGLDTQAGASPVDFGNAVTDTATLSNTANHQGSGGVGTDGSINPATAGGKAGGTITFTLYKDDCTTVATGTGSNPQTVNVSGDSVYGPVSFTPDAPGTYHWKATYTGDAPNTLGSSHNGSCTDTKEDVVVRQIPTEISTAQKAFPNDSATITSSVAGNNLPSNGTVIFRLYDTLANCQAGGDTVNSGGLLYKETKTGVGGTHTTTVGTANTSVAVDSNTTVYWTATYATGDTAHTGRASVCTENTQFTFTNDSGPGTLFP</sequence>
<organism evidence="2 3">
    <name type="scientific">Terrabacter carboxydivorans</name>
    <dbReference type="NCBI Taxonomy" id="619730"/>
    <lineage>
        <taxon>Bacteria</taxon>
        <taxon>Bacillati</taxon>
        <taxon>Actinomycetota</taxon>
        <taxon>Actinomycetes</taxon>
        <taxon>Micrococcales</taxon>
        <taxon>Intrasporangiaceae</taxon>
        <taxon>Terrabacter</taxon>
    </lineage>
</organism>
<evidence type="ECO:0000256" key="1">
    <source>
        <dbReference type="SAM" id="SignalP"/>
    </source>
</evidence>
<evidence type="ECO:0008006" key="4">
    <source>
        <dbReference type="Google" id="ProtNLM"/>
    </source>
</evidence>
<name>A0ABN3L124_9MICO</name>
<evidence type="ECO:0000313" key="3">
    <source>
        <dbReference type="Proteomes" id="UP001500730"/>
    </source>
</evidence>
<dbReference type="Proteomes" id="UP001500730">
    <property type="component" value="Unassembled WGS sequence"/>
</dbReference>
<keyword evidence="3" id="KW-1185">Reference proteome</keyword>
<protein>
    <recommendedName>
        <fullName evidence="4">Ig-like domain-containing protein</fullName>
    </recommendedName>
</protein>
<keyword evidence="1" id="KW-0732">Signal</keyword>
<proteinExistence type="predicted"/>